<dbReference type="CDD" id="cd06971">
    <property type="entry name" value="PgpA"/>
    <property type="match status" value="1"/>
</dbReference>
<dbReference type="PANTHER" id="PTHR36305:SF1">
    <property type="entry name" value="PHOSPHATIDYLGLYCEROPHOSPHATASE A"/>
    <property type="match status" value="1"/>
</dbReference>
<dbReference type="EC" id="3.1.3.27" evidence="1"/>
<keyword evidence="2" id="KW-1133">Transmembrane helix</keyword>
<comment type="catalytic activity">
    <reaction evidence="1">
        <text>a 1,2-diacyl-sn-glycero-3-phospho-(1'-sn-glycero-3'-phosphate) + H2O = a 1,2-diacyl-sn-glycero-3-phospho-(1'-sn-glycerol) + phosphate</text>
        <dbReference type="Rhea" id="RHEA:33751"/>
        <dbReference type="ChEBI" id="CHEBI:15377"/>
        <dbReference type="ChEBI" id="CHEBI:43474"/>
        <dbReference type="ChEBI" id="CHEBI:60110"/>
        <dbReference type="ChEBI" id="CHEBI:64716"/>
        <dbReference type="EC" id="3.1.3.27"/>
    </reaction>
</comment>
<evidence type="ECO:0000313" key="5">
    <source>
        <dbReference type="Proteomes" id="UP000007127"/>
    </source>
</evidence>
<dbReference type="GO" id="GO:0005886">
    <property type="term" value="C:plasma membrane"/>
    <property type="evidence" value="ECO:0007669"/>
    <property type="project" value="UniProtKB-SubCell"/>
</dbReference>
<dbReference type="PIRSF" id="PIRSF006162">
    <property type="entry name" value="PgpA"/>
    <property type="match status" value="1"/>
</dbReference>
<keyword evidence="1 2" id="KW-0472">Membrane</keyword>
<keyword evidence="1" id="KW-0595">Phospholipid degradation</keyword>
<dbReference type="EMBL" id="CP004388">
    <property type="protein sequence ID" value="AJD52174.1"/>
    <property type="molecule type" value="Genomic_DNA"/>
</dbReference>
<dbReference type="InterPro" id="IPR036681">
    <property type="entry name" value="PgpA-like_sf"/>
</dbReference>
<dbReference type="Proteomes" id="UP000007127">
    <property type="component" value="Chromosome"/>
</dbReference>
<dbReference type="Pfam" id="PF04608">
    <property type="entry name" value="PgpA"/>
    <property type="match status" value="1"/>
</dbReference>
<protein>
    <recommendedName>
        <fullName evidence="1">Phosphatidylglycerophosphatase A</fullName>
        <ecNumber evidence="1">3.1.3.27</ecNumber>
    </recommendedName>
    <alternativeName>
        <fullName evidence="1">Phosphatidylglycerolphosphate phosphatase A</fullName>
    </alternativeName>
</protein>
<sequence>MRLSQFMLTCAATWFYSGRTTKAPGTMGSLAAVPVGWAIAVLLGYPALLAGIVIVFLVGIPISHKYSEMIGVHDPGEIVIDEVAGQWLCILVVPLGNGLADLGWLAAAFVMFRFFDILKPWPIRWIDRRISGGFGIMLDDILAGIFGMFVLIAARYFAGV</sequence>
<organism evidence="4 5">
    <name type="scientific">Thalassospira xiamenensis M-5 = DSM 17429</name>
    <dbReference type="NCBI Taxonomy" id="1123366"/>
    <lineage>
        <taxon>Bacteria</taxon>
        <taxon>Pseudomonadati</taxon>
        <taxon>Pseudomonadota</taxon>
        <taxon>Alphaproteobacteria</taxon>
        <taxon>Rhodospirillales</taxon>
        <taxon>Thalassospiraceae</taxon>
        <taxon>Thalassospira</taxon>
    </lineage>
</organism>
<feature type="transmembrane region" description="Helical" evidence="2">
    <location>
        <begin position="141"/>
        <end position="158"/>
    </location>
</feature>
<dbReference type="GO" id="GO:0046872">
    <property type="term" value="F:metal ion binding"/>
    <property type="evidence" value="ECO:0007669"/>
    <property type="project" value="UniProtKB-KW"/>
</dbReference>
<keyword evidence="1" id="KW-0479">Metal-binding</keyword>
<dbReference type="InterPro" id="IPR007686">
    <property type="entry name" value="YutG/PgpA"/>
</dbReference>
<comment type="pathway">
    <text evidence="1">Phospholipid metabolism; phosphatidylglycerol biosynthesis; phosphatidylglycerol from CDP-diacylglycerol: step 2/2.</text>
</comment>
<dbReference type="RefSeq" id="WP_007089475.1">
    <property type="nucleotide sequence ID" value="NZ_CP004388.1"/>
</dbReference>
<gene>
    <name evidence="4" type="ORF">TH3_10290</name>
</gene>
<dbReference type="GO" id="GO:0008962">
    <property type="term" value="F:phosphatidylglycerophosphatase activity"/>
    <property type="evidence" value="ECO:0007669"/>
    <property type="project" value="UniProtKB-EC"/>
</dbReference>
<evidence type="ECO:0000256" key="1">
    <source>
        <dbReference type="PIRNR" id="PIRNR006162"/>
    </source>
</evidence>
<evidence type="ECO:0000256" key="2">
    <source>
        <dbReference type="SAM" id="Phobius"/>
    </source>
</evidence>
<dbReference type="GeneID" id="31927727"/>
<evidence type="ECO:0000259" key="3">
    <source>
        <dbReference type="Pfam" id="PF04608"/>
    </source>
</evidence>
<keyword evidence="1" id="KW-1003">Cell membrane</keyword>
<keyword evidence="1" id="KW-0442">Lipid degradation</keyword>
<comment type="subcellular location">
    <subcellularLocation>
        <location evidence="1">Cell inner membrane</location>
        <topology evidence="1">Multi-pass membrane protein</topology>
    </subcellularLocation>
</comment>
<keyword evidence="1 2" id="KW-0812">Transmembrane</keyword>
<feature type="domain" description="YutG/PgpA" evidence="3">
    <location>
        <begin position="11"/>
        <end position="154"/>
    </location>
</feature>
<keyword evidence="1" id="KW-0443">Lipid metabolism</keyword>
<dbReference type="SUPFAM" id="SSF101307">
    <property type="entry name" value="YutG-like"/>
    <property type="match status" value="1"/>
</dbReference>
<dbReference type="InterPro" id="IPR026037">
    <property type="entry name" value="PgpA"/>
</dbReference>
<keyword evidence="1" id="KW-0997">Cell inner membrane</keyword>
<dbReference type="AlphaFoldDB" id="A0AB72UDD2"/>
<dbReference type="KEGG" id="txi:TH3_10290"/>
<keyword evidence="1 4" id="KW-0378">Hydrolase</keyword>
<proteinExistence type="predicted"/>
<comment type="function">
    <text evidence="1">Lipid phosphatase which dephosphorylates phosphatidylglycerophosphate (PGP) to phosphatidylglycerol (PG).</text>
</comment>
<name>A0AB72UDD2_9PROT</name>
<dbReference type="PANTHER" id="PTHR36305">
    <property type="entry name" value="PHOSPHATIDYLGLYCEROPHOSPHATASE A"/>
    <property type="match status" value="1"/>
</dbReference>
<keyword evidence="1" id="KW-1208">Phospholipid metabolism</keyword>
<reference evidence="4 5" key="1">
    <citation type="journal article" date="2012" name="J. Bacteriol.">
        <title>Genome sequence of Thalassospira xiamenensis type strain M-5.</title>
        <authorList>
            <person name="Lai Q."/>
            <person name="Shao Z."/>
        </authorList>
    </citation>
    <scope>NUCLEOTIDE SEQUENCE [LARGE SCALE GENOMIC DNA]</scope>
    <source>
        <strain evidence="4 5">M-5</strain>
    </source>
</reference>
<feature type="transmembrane region" description="Helical" evidence="2">
    <location>
        <begin position="36"/>
        <end position="58"/>
    </location>
</feature>
<comment type="cofactor">
    <cofactor evidence="1">
        <name>Mg(2+)</name>
        <dbReference type="ChEBI" id="CHEBI:18420"/>
    </cofactor>
</comment>
<accession>A0AB72UDD2</accession>
<evidence type="ECO:0000313" key="4">
    <source>
        <dbReference type="EMBL" id="AJD52174.1"/>
    </source>
</evidence>
<dbReference type="GO" id="GO:0009395">
    <property type="term" value="P:phospholipid catabolic process"/>
    <property type="evidence" value="ECO:0007669"/>
    <property type="project" value="UniProtKB-KW"/>
</dbReference>
<keyword evidence="1" id="KW-0460">Magnesium</keyword>